<name>A0A178V2R1_ARATH</name>
<gene>
    <name evidence="2" type="ordered locus">AXX17_At4g38600</name>
</gene>
<evidence type="ECO:0000259" key="1">
    <source>
        <dbReference type="Pfam" id="PF17927"/>
    </source>
</evidence>
<dbReference type="Proteomes" id="UP000078284">
    <property type="component" value="Chromosome 4"/>
</dbReference>
<sequence length="105" mass="11851">MFGTLASGEIETARLNRNLGITSNLGVSCGGFEDFAMRFQGENMVPYKGEEEEEEEDQVVVSETTPFQFQQPLFLQQQQKLVVGYALTSKKKKSFLQPKLELLAR</sequence>
<proteinExistence type="predicted"/>
<protein>
    <submittedName>
        <fullName evidence="2">ITPK2</fullName>
    </submittedName>
</protein>
<organism evidence="2 3">
    <name type="scientific">Arabidopsis thaliana</name>
    <name type="common">Mouse-ear cress</name>
    <dbReference type="NCBI Taxonomy" id="3702"/>
    <lineage>
        <taxon>Eukaryota</taxon>
        <taxon>Viridiplantae</taxon>
        <taxon>Streptophyta</taxon>
        <taxon>Embryophyta</taxon>
        <taxon>Tracheophyta</taxon>
        <taxon>Spermatophyta</taxon>
        <taxon>Magnoliopsida</taxon>
        <taxon>eudicotyledons</taxon>
        <taxon>Gunneridae</taxon>
        <taxon>Pentapetalae</taxon>
        <taxon>rosids</taxon>
        <taxon>malvids</taxon>
        <taxon>Brassicales</taxon>
        <taxon>Brassicaceae</taxon>
        <taxon>Camelineae</taxon>
        <taxon>Arabidopsis</taxon>
    </lineage>
</organism>
<dbReference type="ExpressionAtlas" id="A0A178V2R1">
    <property type="expression patterns" value="baseline and differential"/>
</dbReference>
<dbReference type="InterPro" id="IPR041429">
    <property type="entry name" value="ITPK1_N"/>
</dbReference>
<dbReference type="Pfam" id="PF17927">
    <property type="entry name" value="Ins134_P3_kin_N"/>
    <property type="match status" value="1"/>
</dbReference>
<evidence type="ECO:0000313" key="3">
    <source>
        <dbReference type="Proteomes" id="UP000078284"/>
    </source>
</evidence>
<accession>A0A178V2R1</accession>
<feature type="domain" description="Inositol-tetrakisphosphate 1-kinase N-terminal" evidence="1">
    <location>
        <begin position="82"/>
        <end position="105"/>
    </location>
</feature>
<evidence type="ECO:0000313" key="2">
    <source>
        <dbReference type="EMBL" id="OAP00004.1"/>
    </source>
</evidence>
<dbReference type="EMBL" id="LUHQ01000004">
    <property type="protein sequence ID" value="OAP00004.1"/>
    <property type="molecule type" value="Genomic_DNA"/>
</dbReference>
<dbReference type="AlphaFoldDB" id="A0A178V2R1"/>
<reference evidence="3" key="1">
    <citation type="journal article" date="2016" name="Proc. Natl. Acad. Sci. U.S.A.">
        <title>Chromosome-level assembly of Arabidopsis thaliana Ler reveals the extent of translocation and inversion polymorphisms.</title>
        <authorList>
            <person name="Zapata L."/>
            <person name="Ding J."/>
            <person name="Willing E.M."/>
            <person name="Hartwig B."/>
            <person name="Bezdan D."/>
            <person name="Jiao W.B."/>
            <person name="Patel V."/>
            <person name="Velikkakam James G."/>
            <person name="Koornneef M."/>
            <person name="Ossowski S."/>
            <person name="Schneeberger K."/>
        </authorList>
    </citation>
    <scope>NUCLEOTIDE SEQUENCE [LARGE SCALE GENOMIC DNA]</scope>
    <source>
        <strain evidence="3">cv. Landsberg erecta</strain>
    </source>
</reference>
<comment type="caution">
    <text evidence="2">The sequence shown here is derived from an EMBL/GenBank/DDBJ whole genome shotgun (WGS) entry which is preliminary data.</text>
</comment>